<keyword evidence="3" id="KW-1185">Reference proteome</keyword>
<evidence type="ECO:0000313" key="3">
    <source>
        <dbReference type="Proteomes" id="UP001232063"/>
    </source>
</evidence>
<evidence type="ECO:0000313" key="2">
    <source>
        <dbReference type="EMBL" id="MDJ1502344.1"/>
    </source>
</evidence>
<feature type="transmembrane region" description="Helical" evidence="1">
    <location>
        <begin position="44"/>
        <end position="61"/>
    </location>
</feature>
<evidence type="ECO:0000256" key="1">
    <source>
        <dbReference type="SAM" id="Phobius"/>
    </source>
</evidence>
<reference evidence="2" key="1">
    <citation type="submission" date="2023-05" db="EMBL/GenBank/DDBJ databases">
        <authorList>
            <person name="Zhang X."/>
        </authorList>
    </citation>
    <scope>NUCLEOTIDE SEQUENCE</scope>
    <source>
        <strain evidence="2">BD1B2-1</strain>
    </source>
</reference>
<feature type="transmembrane region" description="Helical" evidence="1">
    <location>
        <begin position="12"/>
        <end position="32"/>
    </location>
</feature>
<dbReference type="Proteomes" id="UP001232063">
    <property type="component" value="Unassembled WGS sequence"/>
</dbReference>
<comment type="caution">
    <text evidence="2">The sequence shown here is derived from an EMBL/GenBank/DDBJ whole genome shotgun (WGS) entry which is preliminary data.</text>
</comment>
<sequence>MKSHRPLHETIFAIFGIVMALVYVILGIAIIFTDFADAILPKGMKLILGIAIIGYGIFRIYRAAKQLLPS</sequence>
<dbReference type="EMBL" id="JASJOU010000005">
    <property type="protein sequence ID" value="MDJ1502344.1"/>
    <property type="molecule type" value="Genomic_DNA"/>
</dbReference>
<name>A0AAE3R6H8_9BACT</name>
<keyword evidence="1" id="KW-0812">Transmembrane</keyword>
<proteinExistence type="predicted"/>
<dbReference type="AlphaFoldDB" id="A0AAE3R6H8"/>
<organism evidence="2 3">
    <name type="scientific">Xanthocytophaga agilis</name>
    <dbReference type="NCBI Taxonomy" id="3048010"/>
    <lineage>
        <taxon>Bacteria</taxon>
        <taxon>Pseudomonadati</taxon>
        <taxon>Bacteroidota</taxon>
        <taxon>Cytophagia</taxon>
        <taxon>Cytophagales</taxon>
        <taxon>Rhodocytophagaceae</taxon>
        <taxon>Xanthocytophaga</taxon>
    </lineage>
</organism>
<evidence type="ECO:0008006" key="4">
    <source>
        <dbReference type="Google" id="ProtNLM"/>
    </source>
</evidence>
<keyword evidence="1" id="KW-1133">Transmembrane helix</keyword>
<protein>
    <recommendedName>
        <fullName evidence="4">C4-dicarboxylate ABC transporter</fullName>
    </recommendedName>
</protein>
<keyword evidence="1" id="KW-0472">Membrane</keyword>
<accession>A0AAE3R6H8</accession>
<gene>
    <name evidence="2" type="ORF">QNI22_16885</name>
</gene>